<reference evidence="1" key="1">
    <citation type="submission" date="2025-08" db="UniProtKB">
        <authorList>
            <consortium name="Ensembl"/>
        </authorList>
    </citation>
    <scope>IDENTIFICATION</scope>
</reference>
<dbReference type="GO" id="GO:0055129">
    <property type="term" value="P:L-proline biosynthetic process"/>
    <property type="evidence" value="ECO:0007669"/>
    <property type="project" value="TreeGrafter"/>
</dbReference>
<evidence type="ECO:0000313" key="2">
    <source>
        <dbReference type="Proteomes" id="UP000261520"/>
    </source>
</evidence>
<accession>A0A3B4AC39</accession>
<dbReference type="PANTHER" id="PTHR11645">
    <property type="entry name" value="PYRROLINE-5-CARBOXYLATE REDUCTASE"/>
    <property type="match status" value="1"/>
</dbReference>
<dbReference type="PANTHER" id="PTHR11645:SF58">
    <property type="entry name" value="NADP-DEPENDENT OXIDOREDUCTASE DOMAIN-CONTAINING PROTEIN 1"/>
    <property type="match status" value="1"/>
</dbReference>
<dbReference type="SUPFAM" id="SSF51735">
    <property type="entry name" value="NAD(P)-binding Rossmann-fold domains"/>
    <property type="match status" value="1"/>
</dbReference>
<keyword evidence="2" id="KW-1185">Reference proteome</keyword>
<dbReference type="AlphaFoldDB" id="A0A3B4AC39"/>
<name>A0A3B4AC39_9GOBI</name>
<dbReference type="Proteomes" id="UP000261520">
    <property type="component" value="Unplaced"/>
</dbReference>
<dbReference type="Gene3D" id="3.40.50.720">
    <property type="entry name" value="NAD(P)-binding Rossmann-like Domain"/>
    <property type="match status" value="1"/>
</dbReference>
<sequence length="305" mass="33824">MSDLTKNLKSLSFESGLSEGESGLLHLRAHSAALTFCGCAHAVFLCQLLHSVRDAVQNYCANKSTLLPGELRVGIVGMGHLGKQLLLCILDKTKITASNIKVSTRRPECAGVECFFDNGRLGQWADVLFLCCLPSQLPRVCADLSPRLCTHTLVYSFSSAVPVSRLVQLLGHNFVLKSQHDVAACDNPDVWMTYTHLNTGLREPSLIKWSCPLSRSHSPSLGLKWVLSVLLQAYLQMSKYNVLCLILFLNSYFHFFLQRAFPWISVIDAQTKETPLYSFLVNSKSTQECISSVYSALLEPSPHSN</sequence>
<evidence type="ECO:0000313" key="1">
    <source>
        <dbReference type="Ensembl" id="ENSPMGP00000014061.1"/>
    </source>
</evidence>
<dbReference type="GO" id="GO:0004735">
    <property type="term" value="F:pyrroline-5-carboxylate reductase activity"/>
    <property type="evidence" value="ECO:0007669"/>
    <property type="project" value="TreeGrafter"/>
</dbReference>
<reference evidence="1" key="2">
    <citation type="submission" date="2025-09" db="UniProtKB">
        <authorList>
            <consortium name="Ensembl"/>
        </authorList>
    </citation>
    <scope>IDENTIFICATION</scope>
</reference>
<proteinExistence type="predicted"/>
<dbReference type="Ensembl" id="ENSPMGT00000015003.1">
    <property type="protein sequence ID" value="ENSPMGP00000014061.1"/>
    <property type="gene ID" value="ENSPMGG00000011548.1"/>
</dbReference>
<organism evidence="1 2">
    <name type="scientific">Periophthalmus magnuspinnatus</name>
    <dbReference type="NCBI Taxonomy" id="409849"/>
    <lineage>
        <taxon>Eukaryota</taxon>
        <taxon>Metazoa</taxon>
        <taxon>Chordata</taxon>
        <taxon>Craniata</taxon>
        <taxon>Vertebrata</taxon>
        <taxon>Euteleostomi</taxon>
        <taxon>Actinopterygii</taxon>
        <taxon>Neopterygii</taxon>
        <taxon>Teleostei</taxon>
        <taxon>Neoteleostei</taxon>
        <taxon>Acanthomorphata</taxon>
        <taxon>Gobiaria</taxon>
        <taxon>Gobiiformes</taxon>
        <taxon>Gobioidei</taxon>
        <taxon>Gobiidae</taxon>
        <taxon>Oxudercinae</taxon>
        <taxon>Periophthalmus</taxon>
    </lineage>
</organism>
<dbReference type="STRING" id="409849.ENSPMGP00000014061"/>
<dbReference type="InterPro" id="IPR036291">
    <property type="entry name" value="NAD(P)-bd_dom_sf"/>
</dbReference>
<protein>
    <submittedName>
        <fullName evidence="1">Uncharacterized protein</fullName>
    </submittedName>
</protein>